<feature type="region of interest" description="Disordered" evidence="9">
    <location>
        <begin position="50"/>
        <end position="92"/>
    </location>
</feature>
<dbReference type="GO" id="GO:0003677">
    <property type="term" value="F:DNA binding"/>
    <property type="evidence" value="ECO:0007669"/>
    <property type="project" value="UniProtKB-KW"/>
</dbReference>
<dbReference type="EMBL" id="DQAY01000073">
    <property type="protein sequence ID" value="HCO23911.1"/>
    <property type="molecule type" value="Genomic_DNA"/>
</dbReference>
<evidence type="ECO:0000256" key="9">
    <source>
        <dbReference type="SAM" id="MobiDB-lite"/>
    </source>
</evidence>
<feature type="compositionally biased region" description="Basic and acidic residues" evidence="9">
    <location>
        <begin position="75"/>
        <end position="84"/>
    </location>
</feature>
<dbReference type="InterPro" id="IPR038709">
    <property type="entry name" value="RpoN_core-bd_sf"/>
</dbReference>
<feature type="domain" description="RNA polymerase sigma factor 54 core-binding" evidence="11">
    <location>
        <begin position="134"/>
        <end position="323"/>
    </location>
</feature>
<proteinExistence type="inferred from homology"/>
<comment type="similarity">
    <text evidence="1">Belongs to the sigma-54 factor family.</text>
</comment>
<keyword evidence="8" id="KW-0804">Transcription</keyword>
<dbReference type="GeneID" id="98647306"/>
<keyword evidence="4" id="KW-0548">Nucleotidyltransferase</keyword>
<sequence>MHLNISQQMKLGQQMKLAPRMIQSMEILQLPLQALEERIDQELAENVCLERISDNENTPETESEQMREQANSDSNSHEIDEKEMVAGSEQNNESDFERLLEMAEQWPEDNVTSATKPSSNRVSEDIERNNDAVANITERQQTINEYLIEQFHYFSCSPEVKEFGEYLIQNLDHNGRLQSSLPEIVQVYGQKITQEEAETALSLIQKCDPPGVGARDLQECLLLQLKPDAPYRDVLVTLITAHLDDLGQNRLPVIQRKTGYSIDMIKNAMSYLRYLDPFPGRGFESEPVLKVTPDVFVKLDKDGKYVVELENEYTPPLRISRGYAQMLRNKADDQTKEYIKKKIDAAKWLIEAIEQRHSTLKRVAQAIVDFQTEFLDNGPEFIVPLKMQQIADVVGVHVTTVSRAVDDKWIQTPRGLYPLKRFFGGGTKTSDGEDVAWGIIRLKLKEIIDGEDKNKPLSDDALVDALSKEGYNLARRTVTKYRKAMNIPSSRQRREY</sequence>
<protein>
    <submittedName>
        <fullName evidence="12">RNA polymerase sigma-54 factor</fullName>
    </submittedName>
</protein>
<evidence type="ECO:0000256" key="1">
    <source>
        <dbReference type="ARBA" id="ARBA00008798"/>
    </source>
</evidence>
<evidence type="ECO:0000256" key="3">
    <source>
        <dbReference type="ARBA" id="ARBA00022679"/>
    </source>
</evidence>
<dbReference type="Pfam" id="PF04963">
    <property type="entry name" value="Sigma54_CBD"/>
    <property type="match status" value="1"/>
</dbReference>
<evidence type="ECO:0000259" key="11">
    <source>
        <dbReference type="Pfam" id="PF04963"/>
    </source>
</evidence>
<dbReference type="Pfam" id="PF00309">
    <property type="entry name" value="Sigma54_AID"/>
    <property type="match status" value="1"/>
</dbReference>
<organism evidence="12 14">
    <name type="scientific">Gimesia maris</name>
    <dbReference type="NCBI Taxonomy" id="122"/>
    <lineage>
        <taxon>Bacteria</taxon>
        <taxon>Pseudomonadati</taxon>
        <taxon>Planctomycetota</taxon>
        <taxon>Planctomycetia</taxon>
        <taxon>Planctomycetales</taxon>
        <taxon>Planctomycetaceae</taxon>
        <taxon>Gimesia</taxon>
    </lineage>
</organism>
<evidence type="ECO:0000256" key="4">
    <source>
        <dbReference type="ARBA" id="ARBA00022695"/>
    </source>
</evidence>
<evidence type="ECO:0000313" key="13">
    <source>
        <dbReference type="EMBL" id="QEG16886.1"/>
    </source>
</evidence>
<dbReference type="Gene3D" id="1.10.10.60">
    <property type="entry name" value="Homeodomain-like"/>
    <property type="match status" value="1"/>
</dbReference>
<dbReference type="Proteomes" id="UP000263642">
    <property type="component" value="Unassembled WGS sequence"/>
</dbReference>
<dbReference type="RefSeq" id="WP_002649410.1">
    <property type="nucleotide sequence ID" value="NZ_CP042910.1"/>
</dbReference>
<dbReference type="Gene3D" id="1.10.10.1330">
    <property type="entry name" value="RNA polymerase sigma-54 factor, core-binding domain"/>
    <property type="match status" value="1"/>
</dbReference>
<evidence type="ECO:0000256" key="2">
    <source>
        <dbReference type="ARBA" id="ARBA00022478"/>
    </source>
</evidence>
<dbReference type="GO" id="GO:0006352">
    <property type="term" value="P:DNA-templated transcription initiation"/>
    <property type="evidence" value="ECO:0007669"/>
    <property type="project" value="InterPro"/>
</dbReference>
<dbReference type="GO" id="GO:0001216">
    <property type="term" value="F:DNA-binding transcription activator activity"/>
    <property type="evidence" value="ECO:0007669"/>
    <property type="project" value="InterPro"/>
</dbReference>
<evidence type="ECO:0000259" key="10">
    <source>
        <dbReference type="Pfam" id="PF04552"/>
    </source>
</evidence>
<dbReference type="Pfam" id="PF04552">
    <property type="entry name" value="Sigma54_DBD"/>
    <property type="match status" value="1"/>
</dbReference>
<dbReference type="InterPro" id="IPR007634">
    <property type="entry name" value="RNA_pol_sigma_54_DNA-bd"/>
</dbReference>
<reference evidence="12 14" key="1">
    <citation type="journal article" date="2018" name="Nat. Biotechnol.">
        <title>A standardized bacterial taxonomy based on genome phylogeny substantially revises the tree of life.</title>
        <authorList>
            <person name="Parks D.H."/>
            <person name="Chuvochina M."/>
            <person name="Waite D.W."/>
            <person name="Rinke C."/>
            <person name="Skarshewski A."/>
            <person name="Chaumeil P.A."/>
            <person name="Hugenholtz P."/>
        </authorList>
    </citation>
    <scope>NUCLEOTIDE SEQUENCE [LARGE SCALE GENOMIC DNA]</scope>
    <source>
        <strain evidence="12">UBA9375</strain>
    </source>
</reference>
<dbReference type="GO" id="GO:0016779">
    <property type="term" value="F:nucleotidyltransferase activity"/>
    <property type="evidence" value="ECO:0007669"/>
    <property type="project" value="UniProtKB-KW"/>
</dbReference>
<keyword evidence="5" id="KW-0805">Transcription regulation</keyword>
<dbReference type="GO" id="GO:0000428">
    <property type="term" value="C:DNA-directed RNA polymerase complex"/>
    <property type="evidence" value="ECO:0007669"/>
    <property type="project" value="UniProtKB-KW"/>
</dbReference>
<dbReference type="PRINTS" id="PR00045">
    <property type="entry name" value="SIGMA54FCT"/>
</dbReference>
<dbReference type="InterPro" id="IPR000394">
    <property type="entry name" value="RNA_pol_sigma_54"/>
</dbReference>
<dbReference type="Proteomes" id="UP000322887">
    <property type="component" value="Chromosome"/>
</dbReference>
<dbReference type="PANTHER" id="PTHR32248:SF4">
    <property type="entry name" value="RNA POLYMERASE SIGMA-54 FACTOR"/>
    <property type="match status" value="1"/>
</dbReference>
<accession>A0A3D3R4W8</accession>
<gene>
    <name evidence="12" type="primary">rpoN</name>
    <name evidence="12" type="ORF">DIT97_12995</name>
    <name evidence="13" type="ORF">GmarT_27550</name>
</gene>
<feature type="domain" description="RNA polymerase sigma factor 54 DNA-binding" evidence="10">
    <location>
        <begin position="337"/>
        <end position="494"/>
    </location>
</feature>
<evidence type="ECO:0000256" key="5">
    <source>
        <dbReference type="ARBA" id="ARBA00023015"/>
    </source>
</evidence>
<dbReference type="EMBL" id="CP042910">
    <property type="protein sequence ID" value="QEG16886.1"/>
    <property type="molecule type" value="Genomic_DNA"/>
</dbReference>
<dbReference type="GO" id="GO:0016987">
    <property type="term" value="F:sigma factor activity"/>
    <property type="evidence" value="ECO:0007669"/>
    <property type="project" value="UniProtKB-KW"/>
</dbReference>
<dbReference type="AlphaFoldDB" id="A0A3D3R4W8"/>
<evidence type="ECO:0000313" key="14">
    <source>
        <dbReference type="Proteomes" id="UP000263642"/>
    </source>
</evidence>
<name>A0A3D3R4W8_9PLAN</name>
<dbReference type="PROSITE" id="PS50044">
    <property type="entry name" value="SIGMA54_3"/>
    <property type="match status" value="1"/>
</dbReference>
<evidence type="ECO:0000256" key="6">
    <source>
        <dbReference type="ARBA" id="ARBA00023082"/>
    </source>
</evidence>
<dbReference type="InterPro" id="IPR007046">
    <property type="entry name" value="RNA_pol_sigma_54_core-bd"/>
</dbReference>
<evidence type="ECO:0000256" key="8">
    <source>
        <dbReference type="ARBA" id="ARBA00023163"/>
    </source>
</evidence>
<keyword evidence="6" id="KW-0731">Sigma factor</keyword>
<keyword evidence="2" id="KW-0240">DNA-directed RNA polymerase</keyword>
<dbReference type="PROSITE" id="PS00718">
    <property type="entry name" value="SIGMA54_2"/>
    <property type="match status" value="1"/>
</dbReference>
<evidence type="ECO:0000256" key="7">
    <source>
        <dbReference type="ARBA" id="ARBA00023125"/>
    </source>
</evidence>
<dbReference type="PANTHER" id="PTHR32248">
    <property type="entry name" value="RNA POLYMERASE SIGMA-54 FACTOR"/>
    <property type="match status" value="1"/>
</dbReference>
<keyword evidence="15" id="KW-1185">Reference proteome</keyword>
<dbReference type="NCBIfam" id="TIGR02395">
    <property type="entry name" value="rpoN_sigma"/>
    <property type="match status" value="1"/>
</dbReference>
<evidence type="ECO:0000313" key="15">
    <source>
        <dbReference type="Proteomes" id="UP000322887"/>
    </source>
</evidence>
<keyword evidence="7" id="KW-0238">DNA-binding</keyword>
<reference evidence="13 15" key="2">
    <citation type="submission" date="2019-08" db="EMBL/GenBank/DDBJ databases">
        <title>Deep-cultivation of Planctomycetes and their phenomic and genomic characterization uncovers novel biology.</title>
        <authorList>
            <person name="Wiegand S."/>
            <person name="Jogler M."/>
            <person name="Boedeker C."/>
            <person name="Pinto D."/>
            <person name="Vollmers J."/>
            <person name="Rivas-Marin E."/>
            <person name="Kohn T."/>
            <person name="Peeters S.H."/>
            <person name="Heuer A."/>
            <person name="Rast P."/>
            <person name="Oberbeckmann S."/>
            <person name="Bunk B."/>
            <person name="Jeske O."/>
            <person name="Meyerdierks A."/>
            <person name="Storesund J.E."/>
            <person name="Kallscheuer N."/>
            <person name="Luecker S."/>
            <person name="Lage O.M."/>
            <person name="Pohl T."/>
            <person name="Merkel B.J."/>
            <person name="Hornburger P."/>
            <person name="Mueller R.-W."/>
            <person name="Bruemmer F."/>
            <person name="Labrenz M."/>
            <person name="Spormann A.M."/>
            <person name="Op den Camp H."/>
            <person name="Overmann J."/>
            <person name="Amann R."/>
            <person name="Jetten M.S.M."/>
            <person name="Mascher T."/>
            <person name="Medema M.H."/>
            <person name="Devos D.P."/>
            <person name="Kaster A.-K."/>
            <person name="Ovreas L."/>
            <person name="Rohde M."/>
            <person name="Galperin M.Y."/>
            <person name="Jogler C."/>
        </authorList>
    </citation>
    <scope>NUCLEOTIDE SEQUENCE [LARGE SCALE GENOMIC DNA]</scope>
    <source>
        <strain evidence="13 15">DSM 8797</strain>
    </source>
</reference>
<keyword evidence="3" id="KW-0808">Transferase</keyword>
<dbReference type="PIRSF" id="PIRSF000774">
    <property type="entry name" value="RpoN"/>
    <property type="match status" value="1"/>
</dbReference>
<evidence type="ECO:0000313" key="12">
    <source>
        <dbReference type="EMBL" id="HCO23911.1"/>
    </source>
</evidence>